<feature type="compositionally biased region" description="Gly residues" evidence="6">
    <location>
        <begin position="415"/>
        <end position="430"/>
    </location>
</feature>
<dbReference type="Gene3D" id="3.30.420.140">
    <property type="entry name" value="YqgF/RNase H-like domain"/>
    <property type="match status" value="1"/>
</dbReference>
<dbReference type="CDD" id="cd00164">
    <property type="entry name" value="S1_like"/>
    <property type="match status" value="1"/>
</dbReference>
<dbReference type="Gene3D" id="1.10.3500.10">
    <property type="entry name" value="Tex N-terminal region-like"/>
    <property type="match status" value="1"/>
</dbReference>
<dbReference type="InterPro" id="IPR037027">
    <property type="entry name" value="YqgF/RNaseH-like_dom_sf"/>
</dbReference>
<dbReference type="InterPro" id="IPR032706">
    <property type="entry name" value="Spt6_HHH"/>
</dbReference>
<feature type="coiled-coil region" evidence="5">
    <location>
        <begin position="254"/>
        <end position="288"/>
    </location>
</feature>
<protein>
    <recommendedName>
        <fullName evidence="7">S1 motif domain-containing protein</fullName>
    </recommendedName>
</protein>
<dbReference type="Pfam" id="PF14635">
    <property type="entry name" value="HHH_7"/>
    <property type="match status" value="1"/>
</dbReference>
<dbReference type="InterPro" id="IPR012337">
    <property type="entry name" value="RNaseH-like_sf"/>
</dbReference>
<dbReference type="Gene3D" id="1.10.10.2740">
    <property type="entry name" value="Spt6, Death-like domain"/>
    <property type="match status" value="2"/>
</dbReference>
<dbReference type="GO" id="GO:0042393">
    <property type="term" value="F:histone binding"/>
    <property type="evidence" value="ECO:0007669"/>
    <property type="project" value="TreeGrafter"/>
</dbReference>
<dbReference type="Gene3D" id="2.40.50.140">
    <property type="entry name" value="Nucleic acid-binding proteins"/>
    <property type="match status" value="1"/>
</dbReference>
<proteinExistence type="inferred from homology"/>
<dbReference type="Gene3D" id="3.30.505.10">
    <property type="entry name" value="SH2 domain"/>
    <property type="match status" value="2"/>
</dbReference>
<feature type="region of interest" description="Disordered" evidence="6">
    <location>
        <begin position="1525"/>
        <end position="1604"/>
    </location>
</feature>
<dbReference type="EMBL" id="HBKQ01026895">
    <property type="protein sequence ID" value="CAE2244955.1"/>
    <property type="molecule type" value="Transcribed_RNA"/>
</dbReference>
<feature type="region of interest" description="Disordered" evidence="6">
    <location>
        <begin position="411"/>
        <end position="435"/>
    </location>
</feature>
<dbReference type="GO" id="GO:0140673">
    <property type="term" value="P:transcription elongation-coupled chromatin remodeling"/>
    <property type="evidence" value="ECO:0007669"/>
    <property type="project" value="InterPro"/>
</dbReference>
<feature type="region of interest" description="Disordered" evidence="6">
    <location>
        <begin position="556"/>
        <end position="581"/>
    </location>
</feature>
<feature type="compositionally biased region" description="Gly residues" evidence="6">
    <location>
        <begin position="1687"/>
        <end position="1707"/>
    </location>
</feature>
<dbReference type="InterPro" id="IPR023323">
    <property type="entry name" value="Tex-like_dom_sf"/>
</dbReference>
<feature type="domain" description="S1 motif" evidence="7">
    <location>
        <begin position="1192"/>
        <end position="1261"/>
    </location>
</feature>
<dbReference type="SUPFAM" id="SSF47781">
    <property type="entry name" value="RuvA domain 2-like"/>
    <property type="match status" value="1"/>
</dbReference>
<organism evidence="8">
    <name type="scientific">Odontella aurita</name>
    <dbReference type="NCBI Taxonomy" id="265563"/>
    <lineage>
        <taxon>Eukaryota</taxon>
        <taxon>Sar</taxon>
        <taxon>Stramenopiles</taxon>
        <taxon>Ochrophyta</taxon>
        <taxon>Bacillariophyta</taxon>
        <taxon>Mediophyceae</taxon>
        <taxon>Biddulphiophycidae</taxon>
        <taxon>Eupodiscales</taxon>
        <taxon>Odontellaceae</taxon>
        <taxon>Odontella</taxon>
    </lineage>
</organism>
<comment type="similarity">
    <text evidence="2">Belongs to the SPT6 family.</text>
</comment>
<dbReference type="GO" id="GO:0031491">
    <property type="term" value="F:nucleosome binding"/>
    <property type="evidence" value="ECO:0007669"/>
    <property type="project" value="TreeGrafter"/>
</dbReference>
<dbReference type="InterPro" id="IPR012340">
    <property type="entry name" value="NA-bd_OB-fold"/>
</dbReference>
<dbReference type="GO" id="GO:0034728">
    <property type="term" value="P:nucleosome organization"/>
    <property type="evidence" value="ECO:0007669"/>
    <property type="project" value="TreeGrafter"/>
</dbReference>
<dbReference type="PROSITE" id="PS50126">
    <property type="entry name" value="S1"/>
    <property type="match status" value="1"/>
</dbReference>
<dbReference type="CDD" id="cd09918">
    <property type="entry name" value="SH2_Nterm_SPT6_like"/>
    <property type="match status" value="1"/>
</dbReference>
<evidence type="ECO:0000256" key="3">
    <source>
        <dbReference type="ARBA" id="ARBA00023163"/>
    </source>
</evidence>
<evidence type="ECO:0000256" key="6">
    <source>
        <dbReference type="SAM" id="MobiDB-lite"/>
    </source>
</evidence>
<feature type="region of interest" description="Disordered" evidence="6">
    <location>
        <begin position="184"/>
        <end position="244"/>
    </location>
</feature>
<evidence type="ECO:0000313" key="8">
    <source>
        <dbReference type="EMBL" id="CAE2244955.1"/>
    </source>
</evidence>
<reference evidence="8" key="1">
    <citation type="submission" date="2021-01" db="EMBL/GenBank/DDBJ databases">
        <authorList>
            <person name="Corre E."/>
            <person name="Pelletier E."/>
            <person name="Niang G."/>
            <person name="Scheremetjew M."/>
            <person name="Finn R."/>
            <person name="Kale V."/>
            <person name="Holt S."/>
            <person name="Cochrane G."/>
            <person name="Meng A."/>
            <person name="Brown T."/>
            <person name="Cohen L."/>
        </authorList>
    </citation>
    <scope>NUCLEOTIDE SEQUENCE</scope>
    <source>
        <strain evidence="8">Isolate 1302-5</strain>
    </source>
</reference>
<keyword evidence="4" id="KW-0539">Nucleus</keyword>
<evidence type="ECO:0000256" key="1">
    <source>
        <dbReference type="ARBA" id="ARBA00004123"/>
    </source>
</evidence>
<dbReference type="InterPro" id="IPR003029">
    <property type="entry name" value="S1_domain"/>
</dbReference>
<keyword evidence="5" id="KW-0175">Coiled coil</keyword>
<feature type="compositionally biased region" description="Acidic residues" evidence="6">
    <location>
        <begin position="210"/>
        <end position="231"/>
    </location>
</feature>
<feature type="compositionally biased region" description="Basic and acidic residues" evidence="6">
    <location>
        <begin position="184"/>
        <end position="209"/>
    </location>
</feature>
<feature type="compositionally biased region" description="Gly residues" evidence="6">
    <location>
        <begin position="1630"/>
        <end position="1641"/>
    </location>
</feature>
<feature type="compositionally biased region" description="Low complexity" evidence="6">
    <location>
        <begin position="1580"/>
        <end position="1596"/>
    </location>
</feature>
<feature type="region of interest" description="Disordered" evidence="6">
    <location>
        <begin position="1621"/>
        <end position="1739"/>
    </location>
</feature>
<dbReference type="PANTHER" id="PTHR10145">
    <property type="entry name" value="TRANSCRIPTION ELONGATION FACTOR SPT6"/>
    <property type="match status" value="1"/>
</dbReference>
<evidence type="ECO:0000256" key="2">
    <source>
        <dbReference type="ARBA" id="ARBA00009253"/>
    </source>
</evidence>
<feature type="region of interest" description="Disordered" evidence="6">
    <location>
        <begin position="1"/>
        <end position="22"/>
    </location>
</feature>
<dbReference type="GO" id="GO:0008023">
    <property type="term" value="C:transcription elongation factor complex"/>
    <property type="evidence" value="ECO:0007669"/>
    <property type="project" value="TreeGrafter"/>
</dbReference>
<dbReference type="Gene3D" id="1.10.150.850">
    <property type="entry name" value="Spt6, helix-hairpin-helix domain"/>
    <property type="match status" value="1"/>
</dbReference>
<dbReference type="SMART" id="SM00316">
    <property type="entry name" value="S1"/>
    <property type="match status" value="1"/>
</dbReference>
<dbReference type="InterPro" id="IPR017072">
    <property type="entry name" value="TF_Spt6"/>
</dbReference>
<feature type="compositionally biased region" description="Basic and acidic residues" evidence="6">
    <location>
        <begin position="556"/>
        <end position="566"/>
    </location>
</feature>
<dbReference type="SUPFAM" id="SSF53098">
    <property type="entry name" value="Ribonuclease H-like"/>
    <property type="match status" value="1"/>
</dbReference>
<dbReference type="InterPro" id="IPR035420">
    <property type="entry name" value="Spt6_SH2"/>
</dbReference>
<dbReference type="InterPro" id="IPR010994">
    <property type="entry name" value="RuvA_2-like"/>
</dbReference>
<feature type="compositionally biased region" description="Pro residues" evidence="6">
    <location>
        <begin position="1662"/>
        <end position="1673"/>
    </location>
</feature>
<dbReference type="GO" id="GO:0003676">
    <property type="term" value="F:nucleic acid binding"/>
    <property type="evidence" value="ECO:0007669"/>
    <property type="project" value="InterPro"/>
</dbReference>
<sequence length="1739" mass="190657">MDMDEDGGGAGAVDAPLTEEEEEEAMWIMGRVPEIAAEFFAGPNDAAADAGGASGAAAAEVGLRREDGEDDATYVERRQRAVVESIVRALRCMKKDKLEPGFIRRYRKDVVNSPAVRSNLYNVMDEDAEWDRLGAARLKVEGVLDAFASDARSEEAARKGKDSEKAAEETLARLKEDMARAQEKLDETLKEEERINVELEGLKDVGEEDKKDDDDDDDDELFGDDDDDDDDEKKQKKAQKSNLQSHLTTVKELLNVRAESVAQLTNSLKEAEERAASADAAAADEAAAAAEASVALESSRKMCRAKLWNMADYSVYLSGLTDVRHVSDVRGYLGLLKEGNDAVRAKGDPGGAAAAAERKKRSRRFDRDYYRTCVSEGLRAVSYRFLLAPFRVGIKLEDNLTLSNGFQYDKTLPGDDGGNGQDGSGGGGEYETGPRKWVSPVIPESDPTEFASDLVGSGELVLLSTTNQSAAGGNEENDAAMTDREMQDPLRGCRYVAAMELAYEPRVRRHLRSIYRARAVLSTRPTKRGSDNIDAFHEHFGLHLLRDKPIKEHFPMEEQEREERRSQGLSPDEQRELDEEVRRRERDSCVQYLNLLKAEAGGDVRVHAPLPFRGPPDERWYDRDDDFWKSRDGQNLSPLLSELERVYLPPDGDADAWNDERKKVLRMALTQFLLPQFESETRRDLRDAAVKVGSESAAESLRVMAMEGPYRPSHLLGENRFVVPTRDLPIVGVCVATDSKEATFLAAVTNAGEMGDHLAIPSGTRVDGDKMREKVVAFLMQNRPAAVVVGTGGGLESRTVARKLGDLLTQATERWNNRYIQGQDEDDDDFESRLAEFRRMYPDDGDNDDDEESQWKCNVDLVDDNVPQLFGRSIRGKKEFPDAMVNLKVAVSVARHAKDPLGELSYTYSVASDAGVFGTEMLFLNVHPLQQLLPKTLLLRKYERVLCDAVAEVGVDVNAACHHDHLHGLLSFVPGLGPRKANSLRQSLVRIGSVVSSRKDLLQKRLVGPVVYNNAVAFLRVRETEQLSGQYLHPLDDTRLHPDVYHRQNWAVKIAIDALELGEGGGGDKDDLAMTALRDVMEDSHNEVKRLFDATKAEWESAYGPTFNVGAWDPKVNVPADSWQDKVEELDLDTFAEMIEQRGEGRWLSHLLMIKWEFRLPFEDPRKPMEPLGGDKLFRLLTGETDSSLRCGREVTGKVVRNGDFGSRIKLEGNIPGFVPLRNLADEHVESAEEVVSVGQVITCVITEVKKDHMCVDLSLKKEDMRKLPSAWERPSSLPPLDGHFDAGAARRIEAARLKEREERLEALELTLGATRIRDGDGGGAGQDGGKKKRTGRLTRRACAHPAFRNAKHEEVDGELRDGGDTMVGEALVRPSSKIADSLALHWMVRPGAVKVFEVTEEDKDTDASIGNKLKIKNEVYGSIDEILGRFIAPMNDRVEEVTHHRKFLDKLEDDLDDVLRRQKKATPSGIFYNLCWNEQYPGYLSLRFIMSNTPRNHIVSITPEGYGWGKKTFSSMDRLLNEFKKNPRGVSSGGGGGASQSQSRGASSSSVALSSRMQQSMSSSRMMDNTGGGGGSRPSRWGAKSGAAAAASTGSSLGGGSSSHYGGTSIGTASAASTMTSVPTSVGGASSGSGGGGRGNRWGAPAARGGESGGWNNGQRQPPPPSMPPPPARYGQAPPSGPPPSFGGGGGGQGQGQGQGQQGGYGQQQRPPPPPPPGYPYQQPPPPPGAPQYPPRVQ</sequence>
<dbReference type="InterPro" id="IPR036860">
    <property type="entry name" value="SH2_dom_sf"/>
</dbReference>
<feature type="compositionally biased region" description="Pro residues" evidence="6">
    <location>
        <begin position="1711"/>
        <end position="1739"/>
    </location>
</feature>
<feature type="compositionally biased region" description="Low complexity" evidence="6">
    <location>
        <begin position="1540"/>
        <end position="1568"/>
    </location>
</feature>
<dbReference type="CDD" id="cd09928">
    <property type="entry name" value="SH2_Cterm_SPT6_like"/>
    <property type="match status" value="1"/>
</dbReference>
<dbReference type="Pfam" id="PF14633">
    <property type="entry name" value="SH2_2"/>
    <property type="match status" value="1"/>
</dbReference>
<dbReference type="Pfam" id="PF00575">
    <property type="entry name" value="S1"/>
    <property type="match status" value="1"/>
</dbReference>
<dbReference type="InterPro" id="IPR035019">
    <property type="entry name" value="Spt6_SH2_N"/>
</dbReference>
<dbReference type="InterPro" id="IPR042066">
    <property type="entry name" value="Spt6_death-like"/>
</dbReference>
<evidence type="ECO:0000256" key="4">
    <source>
        <dbReference type="ARBA" id="ARBA00023242"/>
    </source>
</evidence>
<dbReference type="InterPro" id="IPR023319">
    <property type="entry name" value="Tex-like_HTH_dom_sf"/>
</dbReference>
<gene>
    <name evidence="8" type="ORF">OAUR00152_LOCUS18232</name>
</gene>
<dbReference type="SUPFAM" id="SSF50249">
    <property type="entry name" value="Nucleic acid-binding proteins"/>
    <property type="match status" value="1"/>
</dbReference>
<dbReference type="SUPFAM" id="SSF158832">
    <property type="entry name" value="Tex N-terminal region-like"/>
    <property type="match status" value="1"/>
</dbReference>
<feature type="region of interest" description="Disordered" evidence="6">
    <location>
        <begin position="1319"/>
        <end position="1339"/>
    </location>
</feature>
<accession>A0A7S4IZP5</accession>
<dbReference type="Gene3D" id="1.10.10.650">
    <property type="entry name" value="RuvA domain 2-like"/>
    <property type="match status" value="1"/>
</dbReference>
<evidence type="ECO:0000256" key="5">
    <source>
        <dbReference type="SAM" id="Coils"/>
    </source>
</evidence>
<comment type="subcellular location">
    <subcellularLocation>
        <location evidence="1">Nucleus</location>
    </subcellularLocation>
</comment>
<name>A0A7S4IZP5_9STRA</name>
<keyword evidence="3" id="KW-0804">Transcription</keyword>
<dbReference type="PANTHER" id="PTHR10145:SF6">
    <property type="entry name" value="TRANSCRIPTION ELONGATION FACTOR SPT6"/>
    <property type="match status" value="1"/>
</dbReference>
<evidence type="ECO:0000259" key="7">
    <source>
        <dbReference type="PROSITE" id="PS50126"/>
    </source>
</evidence>
<dbReference type="InterPro" id="IPR035018">
    <property type="entry name" value="Spt6_SH2_C"/>
</dbReference>